<evidence type="ECO:0000313" key="2">
    <source>
        <dbReference type="Proteomes" id="UP000505247"/>
    </source>
</evidence>
<keyword evidence="2" id="KW-1185">Reference proteome</keyword>
<dbReference type="Proteomes" id="UP000505247">
    <property type="component" value="Segment"/>
</dbReference>
<organism evidence="1 2">
    <name type="scientific">Salmonella phage SAP012</name>
    <dbReference type="NCBI Taxonomy" id="2742114"/>
    <lineage>
        <taxon>Viruses</taxon>
        <taxon>Duplodnaviria</taxon>
        <taxon>Heunggongvirae</taxon>
        <taxon>Uroviricota</taxon>
        <taxon>Caudoviricetes</taxon>
        <taxon>Casjensviridae</taxon>
        <taxon>Zhonglingvirus</taxon>
        <taxon>Zhonglingvirus SAP012</taxon>
    </lineage>
</organism>
<dbReference type="KEGG" id="vg:62682376"/>
<reference evidence="1 2" key="1">
    <citation type="submission" date="2020-06" db="EMBL/GenBank/DDBJ databases">
        <title>Complete Genome Sequence of Salmonella phage SAP012.</title>
        <authorList>
            <person name="Shahin K."/>
            <person name="Soleimani-Delfan A."/>
            <person name="Barazandeh M."/>
            <person name="Komijani Majid."/>
            <person name="Bao H."/>
            <person name="Zhang L."/>
            <person name="Wang R."/>
        </authorList>
    </citation>
    <scope>NUCLEOTIDE SEQUENCE [LARGE SCALE GENOMIC DNA]</scope>
</reference>
<sequence length="376" mass="42184">MNKPEFTHILEHGQTFVLQESLNDVAIYAAKHDDNHIIAYRGSVLDEVVQDSVSLDKLSAEYAAICKALPTMGFRLLNGSLPIGTRHSNGWWLFDVEDTLRNVKKSAGKKAKPAVVEAVEPDEARNENFALPAGEIKPNIGDLHTLTSDLVRSTNKQTVSRLRAAELDHPDRLIAWSEDNWEERCIEKLKTKLARNEPYDAINYLMFAAYHGWDVSPVSSLTPAKHPCQVFSGARMSEEDAEKVRKAVAEMRNTPHLFPSATMTMDPADDITMVYEFKDAKQRDDYSGLYSVLMDALDQACNGKGRERHANDKPFEEQPMQTFSDALGSPQGLGFQVMKKTAEAMGMDEPERQIRELLGAINYAAGMIIWINRNNQ</sequence>
<name>A0A6J4EFS7_9CAUD</name>
<dbReference type="GeneID" id="62682376"/>
<dbReference type="EMBL" id="LC553736">
    <property type="protein sequence ID" value="BCG45187.1"/>
    <property type="molecule type" value="Genomic_DNA"/>
</dbReference>
<accession>A0A6J4EFS7</accession>
<evidence type="ECO:0000313" key="1">
    <source>
        <dbReference type="EMBL" id="BCG45187.1"/>
    </source>
</evidence>
<proteinExistence type="predicted"/>
<protein>
    <submittedName>
        <fullName evidence="1">Uncharacterized protein</fullName>
    </submittedName>
</protein>
<dbReference type="RefSeq" id="YP_009999744.1">
    <property type="nucleotide sequence ID" value="NC_053008.1"/>
</dbReference>